<dbReference type="AlphaFoldDB" id="A0A095YFK2"/>
<evidence type="ECO:0000313" key="2">
    <source>
        <dbReference type="EMBL" id="KGF20886.1"/>
    </source>
</evidence>
<reference evidence="2 3" key="1">
    <citation type="submission" date="2014-07" db="EMBL/GenBank/DDBJ databases">
        <authorList>
            <person name="McCorrison J."/>
            <person name="Sanka R."/>
            <person name="Torralba M."/>
            <person name="Gillis M."/>
            <person name="Haft D.H."/>
            <person name="Methe B."/>
            <person name="Sutton G."/>
            <person name="Nelson K.E."/>
        </authorList>
    </citation>
    <scope>NUCLEOTIDE SEQUENCE [LARGE SCALE GENOMIC DNA]</scope>
    <source>
        <strain evidence="2 3">DNF00011</strain>
    </source>
</reference>
<comment type="caution">
    <text evidence="2">The sequence shown here is derived from an EMBL/GenBank/DDBJ whole genome shotgun (WGS) entry which is preliminary data.</text>
</comment>
<dbReference type="EMBL" id="JRNH01000011">
    <property type="protein sequence ID" value="KGF20886.1"/>
    <property type="molecule type" value="Genomic_DNA"/>
</dbReference>
<organism evidence="2 3">
    <name type="scientific">Pseudoglutamicibacter albus DNF00011</name>
    <dbReference type="NCBI Taxonomy" id="1401063"/>
    <lineage>
        <taxon>Bacteria</taxon>
        <taxon>Bacillati</taxon>
        <taxon>Actinomycetota</taxon>
        <taxon>Actinomycetes</taxon>
        <taxon>Micrococcales</taxon>
        <taxon>Micrococcaceae</taxon>
        <taxon>Pseudoglutamicibacter</taxon>
    </lineage>
</organism>
<protein>
    <submittedName>
        <fullName evidence="2">Uncharacterized protein</fullName>
    </submittedName>
</protein>
<sequence>MSFNVVEVDDPDEIRTRVSGLRSRFGDAADAMKTVHARWRPIQGQYVAPEAPTVVEAMKVPEKTVGEFDDAGESIKRVLGDYATNLDGLMQRRRALMDKISDYEAMNPSDDDDAGQRDKENLREEIEADASVLAQDKDGVQNRCRERLLAISIDGNSSKDAQDRAPQAHEGPRRSDPNVGQQAVDEFTGANDLDGPLGPIAQGLSFGLSRSANALTIVGTKYTRFQVQNQWAPGWLQWIAKSSKLGERIVKWATGWEPSLLGPTRSQFMNSKHPGNIARKPENFRDFLRLLVGRTIYGVDAIENRVAHPDQGDRKARLSRVTSWVDRSSVAFAAGVTFVSSWQEDSRKYPSMDNVEKAARASTTSIVTTGSAAVGAKVGAAAGAAVGSFVGPGVGTAVGAIIGGVVGGAVGGIAGSSLGEKAKGVISWIKDRF</sequence>
<name>A0A095YFK2_9MICC</name>
<evidence type="ECO:0000313" key="3">
    <source>
        <dbReference type="Proteomes" id="UP000053528"/>
    </source>
</evidence>
<accession>A0A095YFK2</accession>
<gene>
    <name evidence="2" type="ORF">HMPREF2128_04105</name>
</gene>
<dbReference type="PANTHER" id="PTHR21525:SF9">
    <property type="entry name" value="CHANNEL_COLICIN DOMAIN-CONTAINING PROTEIN"/>
    <property type="match status" value="1"/>
</dbReference>
<feature type="region of interest" description="Disordered" evidence="1">
    <location>
        <begin position="155"/>
        <end position="180"/>
    </location>
</feature>
<proteinExistence type="predicted"/>
<dbReference type="PANTHER" id="PTHR21525">
    <property type="entry name" value="MOTILE SPERM PROTEIN"/>
    <property type="match status" value="1"/>
</dbReference>
<evidence type="ECO:0000256" key="1">
    <source>
        <dbReference type="SAM" id="MobiDB-lite"/>
    </source>
</evidence>
<dbReference type="Proteomes" id="UP000053528">
    <property type="component" value="Unassembled WGS sequence"/>
</dbReference>
<feature type="compositionally biased region" description="Basic and acidic residues" evidence="1">
    <location>
        <begin position="160"/>
        <end position="176"/>
    </location>
</feature>